<reference evidence="3 4" key="1">
    <citation type="submission" date="2016-10" db="EMBL/GenBank/DDBJ databases">
        <authorList>
            <person name="de Groot N.N."/>
        </authorList>
    </citation>
    <scope>NUCLEOTIDE SEQUENCE [LARGE SCALE GENOMIC DNA]</scope>
    <source>
        <strain evidence="3 4">DSM 23042</strain>
    </source>
</reference>
<sequence>MPTPQRAIAAEASPAIRAVPARIMMATATAALIAMAAPQAFAQTQDDTTGSEMGDGASATDGGTSTGSVTTDDSGMADGGMSDGSGEGDAQVGGQPIEEAIEEADAPDTGETDAEGQTSAQGQDTAQSQSGAQDRPGSQMQGGQGMQPGQARGMTRENAGQTVMLDIEGFTETIYERGYRQGYIRGMADARQGFIQQMRDRHMQQGMQHGDMGGEYMRDMPGDGPASGQQRPMPRSGQSGGGDDRGAIIVLPQGVSPQAFVDRLMQENEQMSGGN</sequence>
<feature type="compositionally biased region" description="Polar residues" evidence="1">
    <location>
        <begin position="115"/>
        <end position="132"/>
    </location>
</feature>
<evidence type="ECO:0000313" key="4">
    <source>
        <dbReference type="Proteomes" id="UP000198885"/>
    </source>
</evidence>
<dbReference type="Proteomes" id="UP000198885">
    <property type="component" value="Unassembled WGS sequence"/>
</dbReference>
<dbReference type="EMBL" id="FOGU01000006">
    <property type="protein sequence ID" value="SES15187.1"/>
    <property type="molecule type" value="Genomic_DNA"/>
</dbReference>
<feature type="signal peptide" evidence="2">
    <location>
        <begin position="1"/>
        <end position="42"/>
    </location>
</feature>
<evidence type="ECO:0000256" key="1">
    <source>
        <dbReference type="SAM" id="MobiDB-lite"/>
    </source>
</evidence>
<dbReference type="AlphaFoldDB" id="A0A1H9V1R9"/>
<feature type="compositionally biased region" description="Acidic residues" evidence="1">
    <location>
        <begin position="104"/>
        <end position="114"/>
    </location>
</feature>
<organism evidence="3 4">
    <name type="scientific">Tranquillimonas rosea</name>
    <dbReference type="NCBI Taxonomy" id="641238"/>
    <lineage>
        <taxon>Bacteria</taxon>
        <taxon>Pseudomonadati</taxon>
        <taxon>Pseudomonadota</taxon>
        <taxon>Alphaproteobacteria</taxon>
        <taxon>Rhodobacterales</taxon>
        <taxon>Roseobacteraceae</taxon>
        <taxon>Tranquillimonas</taxon>
    </lineage>
</organism>
<protein>
    <submittedName>
        <fullName evidence="3">Uncharacterized protein</fullName>
    </submittedName>
</protein>
<feature type="chain" id="PRO_5011537395" evidence="2">
    <location>
        <begin position="43"/>
        <end position="275"/>
    </location>
</feature>
<feature type="compositionally biased region" description="Gly residues" evidence="1">
    <location>
        <begin position="77"/>
        <end position="87"/>
    </location>
</feature>
<evidence type="ECO:0000256" key="2">
    <source>
        <dbReference type="SAM" id="SignalP"/>
    </source>
</evidence>
<feature type="region of interest" description="Disordered" evidence="1">
    <location>
        <begin position="104"/>
        <end position="155"/>
    </location>
</feature>
<gene>
    <name evidence="3" type="ORF">SAMN04490244_106150</name>
</gene>
<feature type="region of interest" description="Disordered" evidence="1">
    <location>
        <begin position="213"/>
        <end position="249"/>
    </location>
</feature>
<keyword evidence="2" id="KW-0732">Signal</keyword>
<keyword evidence="4" id="KW-1185">Reference proteome</keyword>
<proteinExistence type="predicted"/>
<feature type="region of interest" description="Disordered" evidence="1">
    <location>
        <begin position="44"/>
        <end position="92"/>
    </location>
</feature>
<dbReference type="RefSeq" id="WP_143071527.1">
    <property type="nucleotide sequence ID" value="NZ_FOGU01000006.1"/>
</dbReference>
<name>A0A1H9V1R9_9RHOB</name>
<feature type="compositionally biased region" description="Low complexity" evidence="1">
    <location>
        <begin position="54"/>
        <end position="76"/>
    </location>
</feature>
<dbReference type="OrthoDB" id="7876352at2"/>
<accession>A0A1H9V1R9</accession>
<evidence type="ECO:0000313" key="3">
    <source>
        <dbReference type="EMBL" id="SES15187.1"/>
    </source>
</evidence>